<evidence type="ECO:0000256" key="2">
    <source>
        <dbReference type="ARBA" id="ARBA00022475"/>
    </source>
</evidence>
<dbReference type="CDD" id="cd06225">
    <property type="entry name" value="HAMP"/>
    <property type="match status" value="1"/>
</dbReference>
<feature type="region of interest" description="Disordered" evidence="12">
    <location>
        <begin position="1"/>
        <end position="23"/>
    </location>
</feature>
<evidence type="ECO:0000256" key="8">
    <source>
        <dbReference type="ARBA" id="ARBA00022840"/>
    </source>
</evidence>
<evidence type="ECO:0000256" key="1">
    <source>
        <dbReference type="ARBA" id="ARBA00004651"/>
    </source>
</evidence>
<sequence length="616" mass="70084">MAMEHENESGTEHNRKAKPSGKPARSFSRHLAFRLSLVIMAAFLVSGSISYLIHVRLFTDEVSKQFAKANEQAASRLDLQIRDIYRISNFVVFHPYVQGVLKRSAAVVNREAFMKIYDQNELEKLLMQVKFDENKLYTMYLFDTEDNGFYFTTSNTAPTLLRSDIYDEVKTRLESTMGNLIWFPAQILEQGSDQLRNVYVAARYMKDLTQVKYGIMVMLFEESLFSEDLNELARDEKANVFLYDRLDRLVYTDMKDGETVPDPSKIETDMTETAGGISYVYVKSQSKQVDYTLISRVSLDELKSRSSIIFQANIAIGLLGAAVASVLVMLTGNRLLRPLRQLVTAMRRMRAGNFDTRIGIRTNDELGFISESFNDMARNIKSLIQEVYERQLNEREAELTALQAQLNPHFLHNTLDTIYWKTYLQEDKETAKLVVSLSDMLRYALEPVDKHTTLREEMTQTRNYLMIQSSRFGEGLHAMIHADEDILEEPVPRLILQPLAENAFVHGFADKTDGKTLMIRAVRIQLNGKDAIRIEVKDNGKGMAEDEIKTLMAQAMRTSGQAVPSKTADGKRRVPIGLRSVVRRIKLLYGEPYGVTIESKTGGGTCIRVTLPCEGD</sequence>
<dbReference type="InterPro" id="IPR050640">
    <property type="entry name" value="Bact_2-comp_sensor_kinase"/>
</dbReference>
<keyword evidence="11 13" id="KW-0472">Membrane</keyword>
<gene>
    <name evidence="15" type="ORF">IDH41_00170</name>
</gene>
<comment type="caution">
    <text evidence="15">The sequence shown here is derived from an EMBL/GenBank/DDBJ whole genome shotgun (WGS) entry which is preliminary data.</text>
</comment>
<evidence type="ECO:0000313" key="16">
    <source>
        <dbReference type="Proteomes" id="UP000632125"/>
    </source>
</evidence>
<feature type="compositionally biased region" description="Basic and acidic residues" evidence="12">
    <location>
        <begin position="1"/>
        <end position="14"/>
    </location>
</feature>
<comment type="subcellular location">
    <subcellularLocation>
        <location evidence="1">Cell membrane</location>
        <topology evidence="1">Multi-pass membrane protein</topology>
    </subcellularLocation>
</comment>
<evidence type="ECO:0000256" key="7">
    <source>
        <dbReference type="ARBA" id="ARBA00022777"/>
    </source>
</evidence>
<dbReference type="SUPFAM" id="SSF158472">
    <property type="entry name" value="HAMP domain-like"/>
    <property type="match status" value="1"/>
</dbReference>
<keyword evidence="5 13" id="KW-0812">Transmembrane</keyword>
<organism evidence="15 16">
    <name type="scientific">Paenibacillus arenilitoris</name>
    <dbReference type="NCBI Taxonomy" id="2772299"/>
    <lineage>
        <taxon>Bacteria</taxon>
        <taxon>Bacillati</taxon>
        <taxon>Bacillota</taxon>
        <taxon>Bacilli</taxon>
        <taxon>Bacillales</taxon>
        <taxon>Paenibacillaceae</taxon>
        <taxon>Paenibacillus</taxon>
    </lineage>
</organism>
<keyword evidence="7 15" id="KW-0418">Kinase</keyword>
<dbReference type="GO" id="GO:0005886">
    <property type="term" value="C:plasma membrane"/>
    <property type="evidence" value="ECO:0007669"/>
    <property type="project" value="UniProtKB-SubCell"/>
</dbReference>
<dbReference type="SUPFAM" id="SSF55874">
    <property type="entry name" value="ATPase domain of HSP90 chaperone/DNA topoisomerase II/histidine kinase"/>
    <property type="match status" value="1"/>
</dbReference>
<dbReference type="InterPro" id="IPR010559">
    <property type="entry name" value="Sig_transdc_His_kin_internal"/>
</dbReference>
<keyword evidence="9 13" id="KW-1133">Transmembrane helix</keyword>
<evidence type="ECO:0000256" key="11">
    <source>
        <dbReference type="ARBA" id="ARBA00023136"/>
    </source>
</evidence>
<evidence type="ECO:0000256" key="12">
    <source>
        <dbReference type="SAM" id="MobiDB-lite"/>
    </source>
</evidence>
<proteinExistence type="predicted"/>
<keyword evidence="2" id="KW-1003">Cell membrane</keyword>
<evidence type="ECO:0000256" key="10">
    <source>
        <dbReference type="ARBA" id="ARBA00023012"/>
    </source>
</evidence>
<evidence type="ECO:0000256" key="5">
    <source>
        <dbReference type="ARBA" id="ARBA00022692"/>
    </source>
</evidence>
<reference evidence="15" key="1">
    <citation type="submission" date="2020-09" db="EMBL/GenBank/DDBJ databases">
        <title>A novel bacterium of genus Paenibacillus, isolated from South China Sea.</title>
        <authorList>
            <person name="Huang H."/>
            <person name="Mo K."/>
            <person name="Hu Y."/>
        </authorList>
    </citation>
    <scope>NUCLEOTIDE SEQUENCE</scope>
    <source>
        <strain evidence="15">IB182493</strain>
    </source>
</reference>
<evidence type="ECO:0000256" key="3">
    <source>
        <dbReference type="ARBA" id="ARBA00022553"/>
    </source>
</evidence>
<feature type="domain" description="HAMP" evidence="14">
    <location>
        <begin position="333"/>
        <end position="385"/>
    </location>
</feature>
<evidence type="ECO:0000256" key="13">
    <source>
        <dbReference type="SAM" id="Phobius"/>
    </source>
</evidence>
<feature type="transmembrane region" description="Helical" evidence="13">
    <location>
        <begin position="31"/>
        <end position="53"/>
    </location>
</feature>
<dbReference type="SMART" id="SM00304">
    <property type="entry name" value="HAMP"/>
    <property type="match status" value="1"/>
</dbReference>
<evidence type="ECO:0000259" key="14">
    <source>
        <dbReference type="PROSITE" id="PS50885"/>
    </source>
</evidence>
<dbReference type="PANTHER" id="PTHR34220:SF11">
    <property type="entry name" value="SENSOR PROTEIN KINASE HPTS"/>
    <property type="match status" value="1"/>
</dbReference>
<protein>
    <submittedName>
        <fullName evidence="15">Sensor histidine kinase</fullName>
    </submittedName>
</protein>
<keyword evidence="4" id="KW-0808">Transferase</keyword>
<evidence type="ECO:0000256" key="9">
    <source>
        <dbReference type="ARBA" id="ARBA00022989"/>
    </source>
</evidence>
<keyword evidence="10" id="KW-0902">Two-component regulatory system</keyword>
<evidence type="ECO:0000256" key="6">
    <source>
        <dbReference type="ARBA" id="ARBA00022741"/>
    </source>
</evidence>
<keyword evidence="3" id="KW-0597">Phosphoprotein</keyword>
<name>A0A927H440_9BACL</name>
<dbReference type="InterPro" id="IPR003594">
    <property type="entry name" value="HATPase_dom"/>
</dbReference>
<evidence type="ECO:0000256" key="4">
    <source>
        <dbReference type="ARBA" id="ARBA00022679"/>
    </source>
</evidence>
<dbReference type="Pfam" id="PF02518">
    <property type="entry name" value="HATPase_c"/>
    <property type="match status" value="1"/>
</dbReference>
<dbReference type="GO" id="GO:0000155">
    <property type="term" value="F:phosphorelay sensor kinase activity"/>
    <property type="evidence" value="ECO:0007669"/>
    <property type="project" value="InterPro"/>
</dbReference>
<dbReference type="PROSITE" id="PS50885">
    <property type="entry name" value="HAMP"/>
    <property type="match status" value="1"/>
</dbReference>
<keyword evidence="8" id="KW-0067">ATP-binding</keyword>
<dbReference type="Gene3D" id="6.10.340.10">
    <property type="match status" value="1"/>
</dbReference>
<dbReference type="Pfam" id="PF00672">
    <property type="entry name" value="HAMP"/>
    <property type="match status" value="1"/>
</dbReference>
<accession>A0A927H440</accession>
<dbReference type="AlphaFoldDB" id="A0A927H440"/>
<dbReference type="InterPro" id="IPR036890">
    <property type="entry name" value="HATPase_C_sf"/>
</dbReference>
<dbReference type="Pfam" id="PF06580">
    <property type="entry name" value="His_kinase"/>
    <property type="match status" value="1"/>
</dbReference>
<dbReference type="EMBL" id="JACXIY010000001">
    <property type="protein sequence ID" value="MBD2866972.1"/>
    <property type="molecule type" value="Genomic_DNA"/>
</dbReference>
<dbReference type="Proteomes" id="UP000632125">
    <property type="component" value="Unassembled WGS sequence"/>
</dbReference>
<keyword evidence="6" id="KW-0547">Nucleotide-binding</keyword>
<dbReference type="Gene3D" id="3.30.565.10">
    <property type="entry name" value="Histidine kinase-like ATPase, C-terminal domain"/>
    <property type="match status" value="1"/>
</dbReference>
<dbReference type="PANTHER" id="PTHR34220">
    <property type="entry name" value="SENSOR HISTIDINE KINASE YPDA"/>
    <property type="match status" value="1"/>
</dbReference>
<evidence type="ECO:0000313" key="15">
    <source>
        <dbReference type="EMBL" id="MBD2866972.1"/>
    </source>
</evidence>
<feature type="transmembrane region" description="Helical" evidence="13">
    <location>
        <begin position="308"/>
        <end position="330"/>
    </location>
</feature>
<dbReference type="GO" id="GO:0005524">
    <property type="term" value="F:ATP binding"/>
    <property type="evidence" value="ECO:0007669"/>
    <property type="project" value="UniProtKB-KW"/>
</dbReference>
<keyword evidence="16" id="KW-1185">Reference proteome</keyword>
<dbReference type="SMART" id="SM00387">
    <property type="entry name" value="HATPase_c"/>
    <property type="match status" value="1"/>
</dbReference>
<dbReference type="InterPro" id="IPR003660">
    <property type="entry name" value="HAMP_dom"/>
</dbReference>